<accession>A0A6H9WG91</accession>
<proteinExistence type="predicted"/>
<feature type="transmembrane region" description="Helical" evidence="1">
    <location>
        <begin position="365"/>
        <end position="390"/>
    </location>
</feature>
<dbReference type="EMBL" id="WBJY01000002">
    <property type="protein sequence ID" value="KAB1648024.1"/>
    <property type="molecule type" value="Genomic_DNA"/>
</dbReference>
<comment type="caution">
    <text evidence="2">The sequence shown here is derived from an EMBL/GenBank/DDBJ whole genome shotgun (WGS) entry which is preliminary data.</text>
</comment>
<name>A0A6H9WG91_9MICO</name>
<dbReference type="AlphaFoldDB" id="A0A6H9WG91"/>
<keyword evidence="3" id="KW-1185">Reference proteome</keyword>
<keyword evidence="1" id="KW-0472">Membrane</keyword>
<feature type="transmembrane region" description="Helical" evidence="1">
    <location>
        <begin position="156"/>
        <end position="177"/>
    </location>
</feature>
<evidence type="ECO:0000313" key="2">
    <source>
        <dbReference type="EMBL" id="KAB1648024.1"/>
    </source>
</evidence>
<feature type="transmembrane region" description="Helical" evidence="1">
    <location>
        <begin position="402"/>
        <end position="421"/>
    </location>
</feature>
<keyword evidence="1" id="KW-0812">Transmembrane</keyword>
<reference evidence="2 3" key="1">
    <citation type="submission" date="2019-09" db="EMBL/GenBank/DDBJ databases">
        <title>Phylogeny of genus Pseudoclavibacter and closely related genus.</title>
        <authorList>
            <person name="Li Y."/>
        </authorList>
    </citation>
    <scope>NUCLEOTIDE SEQUENCE [LARGE SCALE GENOMIC DNA]</scope>
    <source>
        <strain evidence="2 3">EGI 60007</strain>
    </source>
</reference>
<evidence type="ECO:0000256" key="1">
    <source>
        <dbReference type="SAM" id="Phobius"/>
    </source>
</evidence>
<keyword evidence="1" id="KW-1133">Transmembrane helix</keyword>
<feature type="transmembrane region" description="Helical" evidence="1">
    <location>
        <begin position="121"/>
        <end position="144"/>
    </location>
</feature>
<sequence>MRWILAALALWIGTCVLLGADVDGVAASTGTAASANPLLDGLDATDAEGIPLVSYQHLPLDRGSALDSHATMTSWLTDAAWTGHVGVIALSLQLLEWVLGFAWLEWVLGPLDALRRSLADLLGGVAWAPFALLVAALVGGIVAFRGRLGAGVTQLAVSATCFALSTTVMLAPLTAITGSDDPVGDARTAGEAIASMVVDDVLTEAGGEHPRDERPGIGEEAAVGDPETAMTLLRTHIVTLFVRGAAQEVAFGGRLDGTPCQQAFTESMGEEAPAPGNSGVRDAVAECSEKAAAYADEPSLWQPFAVVVTMSGSSALLGFVAVLSIALLGAVLACVVAGIRAMVWINLAILPGIGRRRFARAVADAATSLIAVVVLIVAVAAASAFIVAVARQAADAGTSLTMQMAWVTGVLIAAAVALASIGRRLRAGGRSAAASLRSFVRGDIGVPARPTPVIVRLGDRGAVAAPTTSGSGRSAVTTSGAIP</sequence>
<dbReference type="RefSeq" id="WP_158029219.1">
    <property type="nucleotide sequence ID" value="NZ_BMHG01000001.1"/>
</dbReference>
<feature type="transmembrane region" description="Helical" evidence="1">
    <location>
        <begin position="85"/>
        <end position="109"/>
    </location>
</feature>
<dbReference type="OrthoDB" id="4493164at2"/>
<organism evidence="2 3">
    <name type="scientific">Pseudoclavibacter endophyticus</name>
    <dbReference type="NCBI Taxonomy" id="1778590"/>
    <lineage>
        <taxon>Bacteria</taxon>
        <taxon>Bacillati</taxon>
        <taxon>Actinomycetota</taxon>
        <taxon>Actinomycetes</taxon>
        <taxon>Micrococcales</taxon>
        <taxon>Microbacteriaceae</taxon>
        <taxon>Pseudoclavibacter</taxon>
    </lineage>
</organism>
<dbReference type="Proteomes" id="UP000431744">
    <property type="component" value="Unassembled WGS sequence"/>
</dbReference>
<gene>
    <name evidence="2" type="ORF">F8O04_09825</name>
</gene>
<protein>
    <submittedName>
        <fullName evidence="2">Uncharacterized protein</fullName>
    </submittedName>
</protein>
<evidence type="ECO:0000313" key="3">
    <source>
        <dbReference type="Proteomes" id="UP000431744"/>
    </source>
</evidence>